<evidence type="ECO:0000256" key="1">
    <source>
        <dbReference type="SAM" id="Phobius"/>
    </source>
</evidence>
<evidence type="ECO:0000313" key="2">
    <source>
        <dbReference type="EMBL" id="SIN84435.1"/>
    </source>
</evidence>
<feature type="transmembrane region" description="Helical" evidence="1">
    <location>
        <begin position="49"/>
        <end position="72"/>
    </location>
</feature>
<protein>
    <submittedName>
        <fullName evidence="2">Uncharacterized protein</fullName>
    </submittedName>
</protein>
<reference evidence="3" key="1">
    <citation type="submission" date="2016-11" db="EMBL/GenBank/DDBJ databases">
        <authorList>
            <person name="Varghese N."/>
            <person name="Submissions S."/>
        </authorList>
    </citation>
    <scope>NUCLEOTIDE SEQUENCE [LARGE SCALE GENOMIC DNA]</scope>
    <source>
        <strain evidence="3">DSM 15292</strain>
    </source>
</reference>
<keyword evidence="3" id="KW-1185">Reference proteome</keyword>
<sequence length="108" mass="12135">MKTEIDFLKGIQAKSMLAAGIIGASIPLSWLGFIILFKEDVFEKWMLIPLTFIPLGGVFGALFFYLMGFVWFPKGTPKLIAILFSTLLYFIAIWLSAVFAFSLTGDWN</sequence>
<gene>
    <name evidence="2" type="ORF">SAMN05444394_2324</name>
</gene>
<evidence type="ECO:0000313" key="3">
    <source>
        <dbReference type="Proteomes" id="UP000185221"/>
    </source>
</evidence>
<accession>A0A1N6EN44</accession>
<dbReference type="STRING" id="226505.SAMN05444394_2324"/>
<keyword evidence="1" id="KW-0472">Membrane</keyword>
<organism evidence="2 3">
    <name type="scientific">Algoriphagus halophilus</name>
    <dbReference type="NCBI Taxonomy" id="226505"/>
    <lineage>
        <taxon>Bacteria</taxon>
        <taxon>Pseudomonadati</taxon>
        <taxon>Bacteroidota</taxon>
        <taxon>Cytophagia</taxon>
        <taxon>Cytophagales</taxon>
        <taxon>Cyclobacteriaceae</taxon>
        <taxon>Algoriphagus</taxon>
    </lineage>
</organism>
<keyword evidence="1" id="KW-1133">Transmembrane helix</keyword>
<feature type="transmembrane region" description="Helical" evidence="1">
    <location>
        <begin position="16"/>
        <end position="37"/>
    </location>
</feature>
<proteinExistence type="predicted"/>
<name>A0A1N6EN44_9BACT</name>
<dbReference type="RefSeq" id="WP_074224969.1">
    <property type="nucleotide sequence ID" value="NZ_FSRC01000001.1"/>
</dbReference>
<dbReference type="OrthoDB" id="770034at2"/>
<dbReference type="Proteomes" id="UP000185221">
    <property type="component" value="Unassembled WGS sequence"/>
</dbReference>
<dbReference type="AlphaFoldDB" id="A0A1N6EN44"/>
<feature type="transmembrane region" description="Helical" evidence="1">
    <location>
        <begin position="79"/>
        <end position="103"/>
    </location>
</feature>
<dbReference type="EMBL" id="FSRC01000001">
    <property type="protein sequence ID" value="SIN84435.1"/>
    <property type="molecule type" value="Genomic_DNA"/>
</dbReference>
<keyword evidence="1" id="KW-0812">Transmembrane</keyword>